<feature type="compositionally biased region" description="Basic and acidic residues" evidence="1">
    <location>
        <begin position="37"/>
        <end position="50"/>
    </location>
</feature>
<organism evidence="2 3">
    <name type="scientific">Methanohalarchaeum thermophilum</name>
    <dbReference type="NCBI Taxonomy" id="1903181"/>
    <lineage>
        <taxon>Archaea</taxon>
        <taxon>Methanobacteriati</taxon>
        <taxon>Methanobacteriota</taxon>
        <taxon>Methanonatronarchaeia</taxon>
        <taxon>Methanonatronarchaeales</taxon>
        <taxon>Methanonatronarchaeaceae</taxon>
        <taxon>Candidatus Methanohalarchaeum</taxon>
    </lineage>
</organism>
<sequence length="50" mass="5398">MSDEDHGMGHAGVDPDGKAITTKTFEAAGEAFDQDLDTSKENTKDLLEEE</sequence>
<evidence type="ECO:0000256" key="1">
    <source>
        <dbReference type="SAM" id="MobiDB-lite"/>
    </source>
</evidence>
<gene>
    <name evidence="2" type="ORF">BTN85_2127</name>
</gene>
<dbReference type="AlphaFoldDB" id="A0A1Q6DSY4"/>
<feature type="region of interest" description="Disordered" evidence="1">
    <location>
        <begin position="1"/>
        <end position="50"/>
    </location>
</feature>
<reference evidence="2" key="1">
    <citation type="submission" date="2016-12" db="EMBL/GenBank/DDBJ databases">
        <title>Discovery of methanogenic haloarchaea.</title>
        <authorList>
            <person name="Sorokin D.Y."/>
            <person name="Makarova K.S."/>
            <person name="Abbas B."/>
            <person name="Ferrer M."/>
            <person name="Golyshin P.N."/>
        </authorList>
    </citation>
    <scope>NUCLEOTIDE SEQUENCE [LARGE SCALE GENOMIC DNA]</scope>
    <source>
        <strain evidence="2">HMET1</strain>
    </source>
</reference>
<accession>A0A1Q6DSY4</accession>
<dbReference type="InParanoid" id="A0A1Q6DSY4"/>
<dbReference type="EMBL" id="MSDW01000002">
    <property type="protein sequence ID" value="OKY77476.1"/>
    <property type="molecule type" value="Genomic_DNA"/>
</dbReference>
<evidence type="ECO:0000313" key="2">
    <source>
        <dbReference type="EMBL" id="OKY77476.1"/>
    </source>
</evidence>
<evidence type="ECO:0000313" key="3">
    <source>
        <dbReference type="Proteomes" id="UP000185744"/>
    </source>
</evidence>
<feature type="compositionally biased region" description="Basic and acidic residues" evidence="1">
    <location>
        <begin position="1"/>
        <end position="17"/>
    </location>
</feature>
<name>A0A1Q6DSY4_METT1</name>
<keyword evidence="3" id="KW-1185">Reference proteome</keyword>
<proteinExistence type="predicted"/>
<dbReference type="Proteomes" id="UP000185744">
    <property type="component" value="Unassembled WGS sequence"/>
</dbReference>
<protein>
    <submittedName>
        <fullName evidence="2">Uncharacterized protein</fullName>
    </submittedName>
</protein>
<comment type="caution">
    <text evidence="2">The sequence shown here is derived from an EMBL/GenBank/DDBJ whole genome shotgun (WGS) entry which is preliminary data.</text>
</comment>